<dbReference type="AlphaFoldDB" id="A0A1L6TCW0"/>
<accession>A0A1L6TCW0</accession>
<dbReference type="RefSeq" id="WP_017375729.1">
    <property type="nucleotide sequence ID" value="NZ_CP012508.1"/>
</dbReference>
<dbReference type="Proteomes" id="UP000029558">
    <property type="component" value="Chromosome"/>
</dbReference>
<dbReference type="InterPro" id="IPR009875">
    <property type="entry name" value="PilZ_domain"/>
</dbReference>
<proteinExistence type="predicted"/>
<dbReference type="Pfam" id="PF07238">
    <property type="entry name" value="PilZ"/>
    <property type="match status" value="1"/>
</dbReference>
<dbReference type="EMBL" id="CP012508">
    <property type="protein sequence ID" value="ALB23212.1"/>
    <property type="molecule type" value="Genomic_DNA"/>
</dbReference>
<name>A0A1L6TCW0_PISSA</name>
<evidence type="ECO:0000313" key="1">
    <source>
        <dbReference type="EMBL" id="ALB23212.1"/>
    </source>
</evidence>
<evidence type="ECO:0000313" key="2">
    <source>
        <dbReference type="Proteomes" id="UP000029558"/>
    </source>
</evidence>
<reference evidence="1 2" key="1">
    <citation type="journal article" date="2014" name="Genome Announc.">
        <title>Comparative Genome Analysis of Two Isolates of the Fish Pathogen Piscirickettsia salmonis from Different Hosts Reveals Major Differences in Virulence-Associated Secretion Systems.</title>
        <authorList>
            <person name="Bohle H."/>
            <person name="Henriquez P."/>
            <person name="Grothusen H."/>
            <person name="Navas E."/>
            <person name="Sandoval A."/>
            <person name="Bustamante F."/>
            <person name="Bustos P."/>
            <person name="Mancilla M."/>
        </authorList>
    </citation>
    <scope>NUCLEOTIDE SEQUENCE [LARGE SCALE GENOMIC DNA]</scope>
    <source>
        <strain evidence="2">B1-32597</strain>
    </source>
</reference>
<organism evidence="1 2">
    <name type="scientific">Piscirickettsia salmonis</name>
    <dbReference type="NCBI Taxonomy" id="1238"/>
    <lineage>
        <taxon>Bacteria</taxon>
        <taxon>Pseudomonadati</taxon>
        <taxon>Pseudomonadota</taxon>
        <taxon>Gammaproteobacteria</taxon>
        <taxon>Thiotrichales</taxon>
        <taxon>Piscirickettsiaceae</taxon>
        <taxon>Piscirickettsia</taxon>
    </lineage>
</organism>
<dbReference type="GO" id="GO:0035438">
    <property type="term" value="F:cyclic-di-GMP binding"/>
    <property type="evidence" value="ECO:0007669"/>
    <property type="project" value="InterPro"/>
</dbReference>
<gene>
    <name evidence="1" type="primary">pilZ</name>
    <name evidence="1" type="ORF">KU39_2032</name>
</gene>
<sequence length="203" mass="23631">MVEDDPRRRYFRLDDQVILEWRAVSAEELVAGIEQLSQEKDYGQGGELYRIEQKLQAAISHLKSHAPDIAVCLDLMNERIDLFMHKFQAYYKLYGDNRRQQEPEKVSLSATGIAFDTFNPPATRQLEINFFLLPRYVYIRTFGTVVSCEKVSDGHYHVAVNFDVILDEDQETLIQHLLQKQTKVIQAQKAELDKMSQSEFDIK</sequence>
<dbReference type="OrthoDB" id="5567005at2"/>
<protein>
    <submittedName>
        <fullName evidence="1">Pilus assembly protein PilZ</fullName>
    </submittedName>
</protein>